<comment type="similarity">
    <text evidence="1 7">Belongs to the peptidase S8 family.</text>
</comment>
<keyword evidence="2" id="KW-0645">Protease</keyword>
<dbReference type="Proteomes" id="UP001168877">
    <property type="component" value="Unassembled WGS sequence"/>
</dbReference>
<dbReference type="SUPFAM" id="SSF52743">
    <property type="entry name" value="Subtilisin-like"/>
    <property type="match status" value="1"/>
</dbReference>
<accession>A0AA39TAI6</accession>
<sequence>MRWSSNLVTVSGTESPQGDYFNDNISIGSFHAVSRGILVVASVGNEGNQGSATNLAPWMFNVAASSTDKDFTSDIVLGNSANFTGKSMSPFGMNASARIISAPEARSGCFTPYQSSYCLESSLNSTKAGGKVLVCQHAESSTESKLEKSTVVKEAGGVGMIFVDEADKDVAIPFVIPSAIVGKEIGNKILTYINHTSKPISKIFPAKTVLGSQPAPRVAAFSLKGPNALTPEILKPDVSAPGLNILAAWSPADGKMQYNILSGTSMACPHITGNLQP</sequence>
<keyword evidence="3" id="KW-0732">Signal</keyword>
<feature type="domain" description="PA" evidence="9">
    <location>
        <begin position="105"/>
        <end position="189"/>
    </location>
</feature>
<dbReference type="AlphaFoldDB" id="A0AA39TAI6"/>
<evidence type="ECO:0000259" key="9">
    <source>
        <dbReference type="Pfam" id="PF02225"/>
    </source>
</evidence>
<dbReference type="InterPro" id="IPR023828">
    <property type="entry name" value="Peptidase_S8_Ser-AS"/>
</dbReference>
<dbReference type="PROSITE" id="PS00138">
    <property type="entry name" value="SUBTILASE_SER"/>
    <property type="match status" value="1"/>
</dbReference>
<gene>
    <name evidence="10" type="ORF">LWI29_015599</name>
</gene>
<evidence type="ECO:0000256" key="4">
    <source>
        <dbReference type="ARBA" id="ARBA00022801"/>
    </source>
</evidence>
<evidence type="ECO:0000259" key="8">
    <source>
        <dbReference type="Pfam" id="PF00082"/>
    </source>
</evidence>
<dbReference type="Pfam" id="PF00082">
    <property type="entry name" value="Peptidase_S8"/>
    <property type="match status" value="1"/>
</dbReference>
<evidence type="ECO:0000256" key="2">
    <source>
        <dbReference type="ARBA" id="ARBA00022670"/>
    </source>
</evidence>
<dbReference type="InterPro" id="IPR003137">
    <property type="entry name" value="PA_domain"/>
</dbReference>
<name>A0AA39TAI6_ACESA</name>
<dbReference type="EMBL" id="JAUESC010000002">
    <property type="protein sequence ID" value="KAK0604433.1"/>
    <property type="molecule type" value="Genomic_DNA"/>
</dbReference>
<feature type="domain" description="Peptidase S8/S53" evidence="8">
    <location>
        <begin position="25"/>
        <end position="274"/>
    </location>
</feature>
<comment type="caution">
    <text evidence="10">The sequence shown here is derived from an EMBL/GenBank/DDBJ whole genome shotgun (WGS) entry which is preliminary data.</text>
</comment>
<dbReference type="CDD" id="cd02120">
    <property type="entry name" value="PA_subtilisin_like"/>
    <property type="match status" value="1"/>
</dbReference>
<evidence type="ECO:0000256" key="5">
    <source>
        <dbReference type="ARBA" id="ARBA00022825"/>
    </source>
</evidence>
<proteinExistence type="inferred from homology"/>
<evidence type="ECO:0000313" key="10">
    <source>
        <dbReference type="EMBL" id="KAK0604433.1"/>
    </source>
</evidence>
<comment type="caution">
    <text evidence="7">Lacks conserved residue(s) required for the propagation of feature annotation.</text>
</comment>
<reference evidence="10" key="2">
    <citation type="submission" date="2023-06" db="EMBL/GenBank/DDBJ databases">
        <authorList>
            <person name="Swenson N.G."/>
            <person name="Wegrzyn J.L."/>
            <person name="Mcevoy S.L."/>
        </authorList>
    </citation>
    <scope>NUCLEOTIDE SEQUENCE</scope>
    <source>
        <strain evidence="10">NS2018</strain>
        <tissue evidence="10">Leaf</tissue>
    </source>
</reference>
<dbReference type="GO" id="GO:0004252">
    <property type="term" value="F:serine-type endopeptidase activity"/>
    <property type="evidence" value="ECO:0007669"/>
    <property type="project" value="InterPro"/>
</dbReference>
<keyword evidence="11" id="KW-1185">Reference proteome</keyword>
<dbReference type="Gene3D" id="3.50.30.30">
    <property type="match status" value="1"/>
</dbReference>
<evidence type="ECO:0000256" key="7">
    <source>
        <dbReference type="PROSITE-ProRule" id="PRU01240"/>
    </source>
</evidence>
<dbReference type="GO" id="GO:0006508">
    <property type="term" value="P:proteolysis"/>
    <property type="evidence" value="ECO:0007669"/>
    <property type="project" value="UniProtKB-KW"/>
</dbReference>
<organism evidence="10 11">
    <name type="scientific">Acer saccharum</name>
    <name type="common">Sugar maple</name>
    <dbReference type="NCBI Taxonomy" id="4024"/>
    <lineage>
        <taxon>Eukaryota</taxon>
        <taxon>Viridiplantae</taxon>
        <taxon>Streptophyta</taxon>
        <taxon>Embryophyta</taxon>
        <taxon>Tracheophyta</taxon>
        <taxon>Spermatophyta</taxon>
        <taxon>Magnoliopsida</taxon>
        <taxon>eudicotyledons</taxon>
        <taxon>Gunneridae</taxon>
        <taxon>Pentapetalae</taxon>
        <taxon>rosids</taxon>
        <taxon>malvids</taxon>
        <taxon>Sapindales</taxon>
        <taxon>Sapindaceae</taxon>
        <taxon>Hippocastanoideae</taxon>
        <taxon>Acereae</taxon>
        <taxon>Acer</taxon>
    </lineage>
</organism>
<dbReference type="Pfam" id="PF02225">
    <property type="entry name" value="PA"/>
    <property type="match status" value="1"/>
</dbReference>
<dbReference type="Gene3D" id="3.40.50.200">
    <property type="entry name" value="Peptidase S8/S53 domain"/>
    <property type="match status" value="1"/>
</dbReference>
<dbReference type="InterPro" id="IPR045051">
    <property type="entry name" value="SBT"/>
</dbReference>
<reference evidence="10" key="1">
    <citation type="journal article" date="2022" name="Plant J.">
        <title>Strategies of tolerance reflected in two North American maple genomes.</title>
        <authorList>
            <person name="McEvoy S.L."/>
            <person name="Sezen U.U."/>
            <person name="Trouern-Trend A."/>
            <person name="McMahon S.M."/>
            <person name="Schaberg P.G."/>
            <person name="Yang J."/>
            <person name="Wegrzyn J.L."/>
            <person name="Swenson N.G."/>
        </authorList>
    </citation>
    <scope>NUCLEOTIDE SEQUENCE</scope>
    <source>
        <strain evidence="10">NS2018</strain>
    </source>
</reference>
<protein>
    <submittedName>
        <fullName evidence="10">Uncharacterized protein</fullName>
    </submittedName>
</protein>
<keyword evidence="6" id="KW-0325">Glycoprotein</keyword>
<evidence type="ECO:0000256" key="3">
    <source>
        <dbReference type="ARBA" id="ARBA00022729"/>
    </source>
</evidence>
<keyword evidence="5" id="KW-0720">Serine protease</keyword>
<dbReference type="InterPro" id="IPR036852">
    <property type="entry name" value="Peptidase_S8/S53_dom_sf"/>
</dbReference>
<evidence type="ECO:0000256" key="6">
    <source>
        <dbReference type="ARBA" id="ARBA00023180"/>
    </source>
</evidence>
<keyword evidence="4" id="KW-0378">Hydrolase</keyword>
<dbReference type="PROSITE" id="PS51892">
    <property type="entry name" value="SUBTILASE"/>
    <property type="match status" value="1"/>
</dbReference>
<dbReference type="PANTHER" id="PTHR10795">
    <property type="entry name" value="PROPROTEIN CONVERTASE SUBTILISIN/KEXIN"/>
    <property type="match status" value="1"/>
</dbReference>
<evidence type="ECO:0000313" key="11">
    <source>
        <dbReference type="Proteomes" id="UP001168877"/>
    </source>
</evidence>
<dbReference type="InterPro" id="IPR000209">
    <property type="entry name" value="Peptidase_S8/S53_dom"/>
</dbReference>
<evidence type="ECO:0000256" key="1">
    <source>
        <dbReference type="ARBA" id="ARBA00011073"/>
    </source>
</evidence>